<dbReference type="InterPro" id="IPR001138">
    <property type="entry name" value="Zn2Cys6_DnaBD"/>
</dbReference>
<feature type="domain" description="Zn(2)-C6 fungal-type" evidence="7">
    <location>
        <begin position="15"/>
        <end position="45"/>
    </location>
</feature>
<evidence type="ECO:0000256" key="5">
    <source>
        <dbReference type="ARBA" id="ARBA00023163"/>
    </source>
</evidence>
<dbReference type="PROSITE" id="PS00463">
    <property type="entry name" value="ZN2_CY6_FUNGAL_1"/>
    <property type="match status" value="1"/>
</dbReference>
<gene>
    <name evidence="8" type="primary">U6500O03770</name>
    <name evidence="8" type="ORF">SEUBUCD650_0O03770</name>
</gene>
<evidence type="ECO:0000313" key="9">
    <source>
        <dbReference type="Proteomes" id="UP001152964"/>
    </source>
</evidence>
<dbReference type="SUPFAM" id="SSF57701">
    <property type="entry name" value="Zn2/Cys6 DNA-binding domain"/>
    <property type="match status" value="1"/>
</dbReference>
<evidence type="ECO:0000256" key="3">
    <source>
        <dbReference type="ARBA" id="ARBA00023015"/>
    </source>
</evidence>
<dbReference type="PANTHER" id="PTHR31069">
    <property type="entry name" value="OLEATE-ACTIVATED TRANSCRIPTION FACTOR 1-RELATED"/>
    <property type="match status" value="1"/>
</dbReference>
<keyword evidence="5" id="KW-0804">Transcription</keyword>
<dbReference type="CDD" id="cd00067">
    <property type="entry name" value="GAL4"/>
    <property type="match status" value="1"/>
</dbReference>
<sequence length="874" mass="100711">MVNDKSARRPRPSFVCIPCKSRKLKCDRLRPVCTRCRKTSKQCAYENEPNLSKTPRFTMELSDEGRNCPSQTIRDPTQDIYTPTSIARSNDVSETPISNSISCSFVEKTSKDMELKLWHPKDMLVNSGGVTFFDAPFASHTLIELDPFLRALTVSIHGTTLVDLQNNLLLCSNEEVSFSNYLDKINGEKGEAPQQILSPLTFIDKAIVKWVDNATENGKNTFSFNFFHSAVLIFCNSNIKVLHSLQPVITEASSLLPDKKIVDLLLKVFYENVYPFYPYLDIRTFEEELQKILISSYDGRYEISVTKDSLSNLYVLSLFLLIMANALRSIYCDRENYPQIKLNVLEAAKQYCDTAQKLLHLLNGYKNTNEKSFCCLLYFYILVYLNPTASESLNSYTNLLNIKCLSELALTLGLHQEPSKISRYIKEIDPDPDLLNFRRKLWVGLQSLKFMISIPEGVSNKLENEYLSNFLGTDEDMVKIFEKNFHELPGYDVSLLNDIEDKYEFHKILNCLISSATPINGNPNLLPITENLKRTREYIDLNFSSKQLSNTGVYGLLNVKQVFCREAVIEVESIRKTAIFMNRIVGLLCILNINNVLAVHFEKEAKIDWTKNQDYYHLFFLDCLTTYTELFRDIVSYLKGDYKWCIPKKYSYSINKLICFSLMRLWVFQTSLCLRFSYKQLLREKGSQSVEISNEFNDMYGNNFDLALQKSLKYMRYHLKLTLDLASKELMESDSECFVSLSMFKYIAYLLDTGNLATSINVFWERSFNTNEVSKTILKQVNMKWGINMTSPQYVKRHLMNSQALSSLTYPFLKNINIILESSVDPDNTEDIDAPSEAFFIDTGEQLSMRQTMKENYDLFADLINSNLGEIPTL</sequence>
<evidence type="ECO:0000256" key="4">
    <source>
        <dbReference type="ARBA" id="ARBA00023125"/>
    </source>
</evidence>
<keyword evidence="1" id="KW-0479">Metal-binding</keyword>
<keyword evidence="9" id="KW-1185">Reference proteome</keyword>
<dbReference type="Pfam" id="PF00172">
    <property type="entry name" value="Zn_clus"/>
    <property type="match status" value="1"/>
</dbReference>
<dbReference type="InterPro" id="IPR050675">
    <property type="entry name" value="OAF3"/>
</dbReference>
<keyword evidence="2" id="KW-0862">Zinc</keyword>
<reference evidence="8" key="1">
    <citation type="submission" date="2022-08" db="EMBL/GenBank/DDBJ databases">
        <authorList>
            <person name="Byrne P K."/>
        </authorList>
    </citation>
    <scope>NUCLEOTIDE SEQUENCE</scope>
    <source>
        <strain evidence="8">UCD650</strain>
    </source>
</reference>
<organism evidence="8 9">
    <name type="scientific">Saccharomyces eubayanus</name>
    <name type="common">Yeast</name>
    <dbReference type="NCBI Taxonomy" id="1080349"/>
    <lineage>
        <taxon>Eukaryota</taxon>
        <taxon>Fungi</taxon>
        <taxon>Dikarya</taxon>
        <taxon>Ascomycota</taxon>
        <taxon>Saccharomycotina</taxon>
        <taxon>Saccharomycetes</taxon>
        <taxon>Saccharomycetales</taxon>
        <taxon>Saccharomycetaceae</taxon>
        <taxon>Saccharomyces</taxon>
    </lineage>
</organism>
<dbReference type="Proteomes" id="UP001152964">
    <property type="component" value="Chromosome 15"/>
</dbReference>
<protein>
    <recommendedName>
        <fullName evidence="7">Zn(2)-C6 fungal-type domain-containing protein</fullName>
    </recommendedName>
</protein>
<dbReference type="CDD" id="cd12148">
    <property type="entry name" value="fungal_TF_MHR"/>
    <property type="match status" value="1"/>
</dbReference>
<evidence type="ECO:0000256" key="6">
    <source>
        <dbReference type="ARBA" id="ARBA00023242"/>
    </source>
</evidence>
<dbReference type="PANTHER" id="PTHR31069:SF29">
    <property type="entry name" value="OLEATE-ACTIVATED TRANSCRIPTION FACTOR 1-RELATED"/>
    <property type="match status" value="1"/>
</dbReference>
<dbReference type="Gene3D" id="4.10.240.10">
    <property type="entry name" value="Zn(2)-C6 fungal-type DNA-binding domain"/>
    <property type="match status" value="1"/>
</dbReference>
<keyword evidence="3" id="KW-0805">Transcription regulation</keyword>
<proteinExistence type="predicted"/>
<evidence type="ECO:0000313" key="8">
    <source>
        <dbReference type="EMBL" id="CAI1739625.1"/>
    </source>
</evidence>
<dbReference type="InterPro" id="IPR036864">
    <property type="entry name" value="Zn2-C6_fun-type_DNA-bd_sf"/>
</dbReference>
<dbReference type="EMBL" id="OX291505">
    <property type="protein sequence ID" value="CAI1739625.1"/>
    <property type="molecule type" value="Genomic_DNA"/>
</dbReference>
<accession>A0ABN8VL77</accession>
<keyword evidence="6" id="KW-0539">Nucleus</keyword>
<evidence type="ECO:0000256" key="1">
    <source>
        <dbReference type="ARBA" id="ARBA00022723"/>
    </source>
</evidence>
<dbReference type="SMART" id="SM00066">
    <property type="entry name" value="GAL4"/>
    <property type="match status" value="1"/>
</dbReference>
<evidence type="ECO:0000259" key="7">
    <source>
        <dbReference type="PROSITE" id="PS50048"/>
    </source>
</evidence>
<keyword evidence="4" id="KW-0238">DNA-binding</keyword>
<name>A0ABN8VL77_SACEU</name>
<evidence type="ECO:0000256" key="2">
    <source>
        <dbReference type="ARBA" id="ARBA00022833"/>
    </source>
</evidence>
<dbReference type="PROSITE" id="PS50048">
    <property type="entry name" value="ZN2_CY6_FUNGAL_2"/>
    <property type="match status" value="1"/>
</dbReference>